<name>A0ABR2M0Y1_9ASPA</name>
<keyword evidence="2" id="KW-1185">Reference proteome</keyword>
<evidence type="ECO:0008006" key="3">
    <source>
        <dbReference type="Google" id="ProtNLM"/>
    </source>
</evidence>
<evidence type="ECO:0000313" key="2">
    <source>
        <dbReference type="Proteomes" id="UP001412067"/>
    </source>
</evidence>
<gene>
    <name evidence="1" type="ORF">KSP40_PGU001376</name>
</gene>
<comment type="caution">
    <text evidence="1">The sequence shown here is derived from an EMBL/GenBank/DDBJ whole genome shotgun (WGS) entry which is preliminary data.</text>
</comment>
<reference evidence="1 2" key="1">
    <citation type="journal article" date="2022" name="Nat. Plants">
        <title>Genomes of leafy and leafless Platanthera orchids illuminate the evolution of mycoheterotrophy.</title>
        <authorList>
            <person name="Li M.H."/>
            <person name="Liu K.W."/>
            <person name="Li Z."/>
            <person name="Lu H.C."/>
            <person name="Ye Q.L."/>
            <person name="Zhang D."/>
            <person name="Wang J.Y."/>
            <person name="Li Y.F."/>
            <person name="Zhong Z.M."/>
            <person name="Liu X."/>
            <person name="Yu X."/>
            <person name="Liu D.K."/>
            <person name="Tu X.D."/>
            <person name="Liu B."/>
            <person name="Hao Y."/>
            <person name="Liao X.Y."/>
            <person name="Jiang Y.T."/>
            <person name="Sun W.H."/>
            <person name="Chen J."/>
            <person name="Chen Y.Q."/>
            <person name="Ai Y."/>
            <person name="Zhai J.W."/>
            <person name="Wu S.S."/>
            <person name="Zhou Z."/>
            <person name="Hsiao Y.Y."/>
            <person name="Wu W.L."/>
            <person name="Chen Y.Y."/>
            <person name="Lin Y.F."/>
            <person name="Hsu J.L."/>
            <person name="Li C.Y."/>
            <person name="Wang Z.W."/>
            <person name="Zhao X."/>
            <person name="Zhong W.Y."/>
            <person name="Ma X.K."/>
            <person name="Ma L."/>
            <person name="Huang J."/>
            <person name="Chen G.Z."/>
            <person name="Huang M.Z."/>
            <person name="Huang L."/>
            <person name="Peng D.H."/>
            <person name="Luo Y.B."/>
            <person name="Zou S.Q."/>
            <person name="Chen S.P."/>
            <person name="Lan S."/>
            <person name="Tsai W.C."/>
            <person name="Van de Peer Y."/>
            <person name="Liu Z.J."/>
        </authorList>
    </citation>
    <scope>NUCLEOTIDE SEQUENCE [LARGE SCALE GENOMIC DNA]</scope>
    <source>
        <strain evidence="1">Lor288</strain>
    </source>
</reference>
<evidence type="ECO:0000313" key="1">
    <source>
        <dbReference type="EMBL" id="KAK8956094.1"/>
    </source>
</evidence>
<protein>
    <recommendedName>
        <fullName evidence="3">RNase H type-1 domain-containing protein</fullName>
    </recommendedName>
</protein>
<proteinExistence type="predicted"/>
<dbReference type="EMBL" id="JBBWWR010000013">
    <property type="protein sequence ID" value="KAK8956094.1"/>
    <property type="molecule type" value="Genomic_DNA"/>
</dbReference>
<dbReference type="Proteomes" id="UP001412067">
    <property type="component" value="Unassembled WGS sequence"/>
</dbReference>
<organism evidence="1 2">
    <name type="scientific">Platanthera guangdongensis</name>
    <dbReference type="NCBI Taxonomy" id="2320717"/>
    <lineage>
        <taxon>Eukaryota</taxon>
        <taxon>Viridiplantae</taxon>
        <taxon>Streptophyta</taxon>
        <taxon>Embryophyta</taxon>
        <taxon>Tracheophyta</taxon>
        <taxon>Spermatophyta</taxon>
        <taxon>Magnoliopsida</taxon>
        <taxon>Liliopsida</taxon>
        <taxon>Asparagales</taxon>
        <taxon>Orchidaceae</taxon>
        <taxon>Orchidoideae</taxon>
        <taxon>Orchideae</taxon>
        <taxon>Orchidinae</taxon>
        <taxon>Platanthera</taxon>
    </lineage>
</organism>
<sequence>MAELRSALLSLTLPKDLMDGMLGVIIEGDSAYACSTLNRILTGFHERTVECSLAKALNDFPRLFIVEIDRTANSTADYVANIACVRDFMWERGMPLTQAFFFILSQDFVPL</sequence>
<accession>A0ABR2M0Y1</accession>